<evidence type="ECO:0000256" key="3">
    <source>
        <dbReference type="ARBA" id="ARBA00022473"/>
    </source>
</evidence>
<dbReference type="EMBL" id="BMAT01008557">
    <property type="protein sequence ID" value="GFR88060.1"/>
    <property type="molecule type" value="Genomic_DNA"/>
</dbReference>
<evidence type="ECO:0000256" key="4">
    <source>
        <dbReference type="ARBA" id="ARBA00023015"/>
    </source>
</evidence>
<feature type="region of interest" description="Disordered" evidence="7">
    <location>
        <begin position="81"/>
        <end position="109"/>
    </location>
</feature>
<reference evidence="10 11" key="1">
    <citation type="journal article" date="2021" name="Elife">
        <title>Chloroplast acquisition without the gene transfer in kleptoplastic sea slugs, Plakobranchus ocellatus.</title>
        <authorList>
            <person name="Maeda T."/>
            <person name="Takahashi S."/>
            <person name="Yoshida T."/>
            <person name="Shimamura S."/>
            <person name="Takaki Y."/>
            <person name="Nagai Y."/>
            <person name="Toyoda A."/>
            <person name="Suzuki Y."/>
            <person name="Arimoto A."/>
            <person name="Ishii H."/>
            <person name="Satoh N."/>
            <person name="Nishiyama T."/>
            <person name="Hasebe M."/>
            <person name="Maruyama T."/>
            <person name="Minagawa J."/>
            <person name="Obokata J."/>
            <person name="Shigenobu S."/>
        </authorList>
    </citation>
    <scope>NUCLEOTIDE SEQUENCE [LARGE SCALE GENOMIC DNA]</scope>
</reference>
<feature type="region of interest" description="Disordered" evidence="7">
    <location>
        <begin position="138"/>
        <end position="316"/>
    </location>
</feature>
<keyword evidence="4" id="KW-0805">Transcription regulation</keyword>
<evidence type="ECO:0000256" key="5">
    <source>
        <dbReference type="ARBA" id="ARBA00023163"/>
    </source>
</evidence>
<dbReference type="CDD" id="cd00086">
    <property type="entry name" value="homeodomain"/>
    <property type="match status" value="1"/>
</dbReference>
<dbReference type="GO" id="GO:1990837">
    <property type="term" value="F:sequence-specific double-stranded DNA binding"/>
    <property type="evidence" value="ECO:0007669"/>
    <property type="project" value="TreeGrafter"/>
</dbReference>
<dbReference type="PANTHER" id="PTHR46892:SF3">
    <property type="entry name" value="VISUAL SYSTEM HOMEOBOX 2"/>
    <property type="match status" value="1"/>
</dbReference>
<evidence type="ECO:0000256" key="7">
    <source>
        <dbReference type="SAM" id="MobiDB-lite"/>
    </source>
</evidence>
<dbReference type="GO" id="GO:0005634">
    <property type="term" value="C:nucleus"/>
    <property type="evidence" value="ECO:0007669"/>
    <property type="project" value="UniProtKB-SubCell"/>
</dbReference>
<feature type="compositionally biased region" description="Polar residues" evidence="7">
    <location>
        <begin position="195"/>
        <end position="205"/>
    </location>
</feature>
<keyword evidence="6 10" id="KW-0238">DNA-binding</keyword>
<dbReference type="InterPro" id="IPR052294">
    <property type="entry name" value="VSX_homeobox_regulators"/>
</dbReference>
<feature type="compositionally biased region" description="Acidic residues" evidence="7">
    <location>
        <begin position="160"/>
        <end position="169"/>
    </location>
</feature>
<dbReference type="InterPro" id="IPR023339">
    <property type="entry name" value="CVC"/>
</dbReference>
<sequence length="566" mass="62168">MDASSPSCILAVWFQNRRAKWRKTEKTWGRSSIMAEYGLYGAMVRHSLPLPETIVKSAKDGVLESSAPWLLSMYRKSIEGENSTESNISSTAIDGQNGEDFKTRPTSASVEEEKLCKNFQSESIAALRARAQEFTAQQITRHEHREGETLENGNQKDCYDDIDVTDSDDNGSSRVSDDEDEADHRTVEKKDGFDNGNSSRSTQSRNLEKDSDTCNDKCNEKRDNFKKRRSEGKSERDQTFQDNDENGSVQEELVANENPNTTNKSSSKTNSKRFRGRKRGIERHHPEDITEPKAPTVFSSNSPTSNQSPTKQAACATDPQNLSVLNSQGGEFVNPAHLNRNNMLNKFQLDRFATRMQQICAMSNEEALHAVNPPKPMMANPFSNNSFMGFTGNDLSSRNFHQHLLQSGLLGPSSFHLLGNKLASLGQQGELGYGFNPHHAMQHGAEPDGSTSPSQKHAPFPLQFGGPQHWGNPFANWFSGSLSQDVLMKSSPLAVAAAYRFGVFDSSKTPPGVVSGLPGSGEGDMFPPRPASFQHHLGRRLSAPGGDINLTDTSSPLPASGSVVAL</sequence>
<evidence type="ECO:0000313" key="10">
    <source>
        <dbReference type="EMBL" id="GFR88060.1"/>
    </source>
</evidence>
<keyword evidence="3" id="KW-0217">Developmental protein</keyword>
<evidence type="ECO:0000256" key="1">
    <source>
        <dbReference type="ARBA" id="ARBA00004123"/>
    </source>
</evidence>
<protein>
    <submittedName>
        <fullName evidence="10">Visual system homeobox 2</fullName>
    </submittedName>
</protein>
<feature type="region of interest" description="Disordered" evidence="7">
    <location>
        <begin position="510"/>
        <end position="554"/>
    </location>
</feature>
<evidence type="ECO:0000256" key="2">
    <source>
        <dbReference type="ARBA" id="ARBA00005733"/>
    </source>
</evidence>
<comment type="similarity">
    <text evidence="2">Belongs to the paired homeobox family.</text>
</comment>
<comment type="caution">
    <text evidence="10">The sequence shown here is derived from an EMBL/GenBank/DDBJ whole genome shotgun (WGS) entry which is preliminary data.</text>
</comment>
<evidence type="ECO:0000256" key="6">
    <source>
        <dbReference type="PROSITE-ProRule" id="PRU00108"/>
    </source>
</evidence>
<dbReference type="AlphaFoldDB" id="A0AAV4GSC6"/>
<keyword evidence="5" id="KW-0804">Transcription</keyword>
<feature type="domain" description="CVC" evidence="9">
    <location>
        <begin position="26"/>
        <end position="79"/>
    </location>
</feature>
<dbReference type="InterPro" id="IPR001356">
    <property type="entry name" value="HD"/>
</dbReference>
<feature type="compositionally biased region" description="Basic residues" evidence="7">
    <location>
        <begin position="270"/>
        <end position="282"/>
    </location>
</feature>
<feature type="compositionally biased region" description="Basic and acidic residues" evidence="7">
    <location>
        <begin position="206"/>
        <end position="223"/>
    </location>
</feature>
<feature type="region of interest" description="Disordered" evidence="7">
    <location>
        <begin position="434"/>
        <end position="460"/>
    </location>
</feature>
<dbReference type="PANTHER" id="PTHR46892">
    <property type="entry name" value="VISUAL SYSTEM HOMEOBOX 2"/>
    <property type="match status" value="1"/>
</dbReference>
<evidence type="ECO:0000259" key="8">
    <source>
        <dbReference type="PROSITE" id="PS50071"/>
    </source>
</evidence>
<dbReference type="GO" id="GO:0006357">
    <property type="term" value="P:regulation of transcription by RNA polymerase II"/>
    <property type="evidence" value="ECO:0007669"/>
    <property type="project" value="TreeGrafter"/>
</dbReference>
<dbReference type="PROSITE" id="PS51496">
    <property type="entry name" value="CVC"/>
    <property type="match status" value="1"/>
</dbReference>
<organism evidence="10 11">
    <name type="scientific">Elysia marginata</name>
    <dbReference type="NCBI Taxonomy" id="1093978"/>
    <lineage>
        <taxon>Eukaryota</taxon>
        <taxon>Metazoa</taxon>
        <taxon>Spiralia</taxon>
        <taxon>Lophotrochozoa</taxon>
        <taxon>Mollusca</taxon>
        <taxon>Gastropoda</taxon>
        <taxon>Heterobranchia</taxon>
        <taxon>Euthyneura</taxon>
        <taxon>Panpulmonata</taxon>
        <taxon>Sacoglossa</taxon>
        <taxon>Placobranchoidea</taxon>
        <taxon>Plakobranchidae</taxon>
        <taxon>Elysia</taxon>
    </lineage>
</organism>
<evidence type="ECO:0000313" key="11">
    <source>
        <dbReference type="Proteomes" id="UP000762676"/>
    </source>
</evidence>
<dbReference type="Gene3D" id="1.10.10.60">
    <property type="entry name" value="Homeodomain-like"/>
    <property type="match status" value="1"/>
</dbReference>
<feature type="compositionally biased region" description="Low complexity" evidence="7">
    <location>
        <begin position="299"/>
        <end position="310"/>
    </location>
</feature>
<dbReference type="PROSITE" id="PS50071">
    <property type="entry name" value="HOMEOBOX_2"/>
    <property type="match status" value="1"/>
</dbReference>
<feature type="compositionally biased region" description="Polar residues" evidence="7">
    <location>
        <begin position="81"/>
        <end position="94"/>
    </location>
</feature>
<feature type="DNA-binding region" description="Homeobox" evidence="6">
    <location>
        <begin position="12"/>
        <end position="25"/>
    </location>
</feature>
<feature type="domain" description="Homeobox" evidence="8">
    <location>
        <begin position="10"/>
        <end position="24"/>
    </location>
</feature>
<feature type="compositionally biased region" description="Basic and acidic residues" evidence="7">
    <location>
        <begin position="182"/>
        <end position="193"/>
    </location>
</feature>
<accession>A0AAV4GSC6</accession>
<comment type="subcellular location">
    <subcellularLocation>
        <location evidence="1 6">Nucleus</location>
    </subcellularLocation>
</comment>
<gene>
    <name evidence="10" type="ORF">ElyMa_004241300</name>
</gene>
<dbReference type="Proteomes" id="UP000762676">
    <property type="component" value="Unassembled WGS sequence"/>
</dbReference>
<proteinExistence type="inferred from homology"/>
<name>A0AAV4GSC6_9GAST</name>
<evidence type="ECO:0000259" key="9">
    <source>
        <dbReference type="PROSITE" id="PS51496"/>
    </source>
</evidence>
<keyword evidence="6" id="KW-0539">Nucleus</keyword>
<feature type="compositionally biased region" description="Low complexity" evidence="7">
    <location>
        <begin position="260"/>
        <end position="269"/>
    </location>
</feature>
<keyword evidence="11" id="KW-1185">Reference proteome</keyword>
<keyword evidence="6 10" id="KW-0371">Homeobox</keyword>